<evidence type="ECO:0000313" key="3">
    <source>
        <dbReference type="EMBL" id="QUD89685.1"/>
    </source>
</evidence>
<feature type="domain" description="AB hydrolase-1" evidence="2">
    <location>
        <begin position="28"/>
        <end position="262"/>
    </location>
</feature>
<evidence type="ECO:0000313" key="4">
    <source>
        <dbReference type="Proteomes" id="UP000676409"/>
    </source>
</evidence>
<name>A0A975IWC3_9CAUL</name>
<dbReference type="InterPro" id="IPR000073">
    <property type="entry name" value="AB_hydrolase_1"/>
</dbReference>
<dbReference type="KEGG" id="caul:KCG34_07380"/>
<evidence type="ECO:0000256" key="1">
    <source>
        <dbReference type="ARBA" id="ARBA00022801"/>
    </source>
</evidence>
<dbReference type="PRINTS" id="PR00412">
    <property type="entry name" value="EPOXHYDRLASE"/>
</dbReference>
<proteinExistence type="predicted"/>
<dbReference type="PANTHER" id="PTHR43329">
    <property type="entry name" value="EPOXIDE HYDROLASE"/>
    <property type="match status" value="1"/>
</dbReference>
<evidence type="ECO:0000259" key="2">
    <source>
        <dbReference type="Pfam" id="PF00561"/>
    </source>
</evidence>
<dbReference type="Gene3D" id="3.40.50.1820">
    <property type="entry name" value="alpha/beta hydrolase"/>
    <property type="match status" value="1"/>
</dbReference>
<keyword evidence="1 3" id="KW-0378">Hydrolase</keyword>
<dbReference type="SUPFAM" id="SSF53474">
    <property type="entry name" value="alpha/beta-Hydrolases"/>
    <property type="match status" value="1"/>
</dbReference>
<organism evidence="3 4">
    <name type="scientific">Phenylobacterium montanum</name>
    <dbReference type="NCBI Taxonomy" id="2823693"/>
    <lineage>
        <taxon>Bacteria</taxon>
        <taxon>Pseudomonadati</taxon>
        <taxon>Pseudomonadota</taxon>
        <taxon>Alphaproteobacteria</taxon>
        <taxon>Caulobacterales</taxon>
        <taxon>Caulobacteraceae</taxon>
        <taxon>Phenylobacterium</taxon>
    </lineage>
</organism>
<dbReference type="RefSeq" id="WP_211939737.1">
    <property type="nucleotide sequence ID" value="NZ_CP073078.1"/>
</dbReference>
<protein>
    <submittedName>
        <fullName evidence="3">Alpha/beta hydrolase</fullName>
    </submittedName>
</protein>
<dbReference type="PRINTS" id="PR00111">
    <property type="entry name" value="ABHYDROLASE"/>
</dbReference>
<gene>
    <name evidence="3" type="ORF">KCG34_07380</name>
</gene>
<dbReference type="Proteomes" id="UP000676409">
    <property type="component" value="Chromosome"/>
</dbReference>
<reference evidence="3" key="1">
    <citation type="submission" date="2021-04" db="EMBL/GenBank/DDBJ databases">
        <title>The complete genome sequence of Caulobacter sp. S6.</title>
        <authorList>
            <person name="Tang Y."/>
            <person name="Ouyang W."/>
            <person name="Liu Q."/>
            <person name="Huang B."/>
            <person name="Guo Z."/>
            <person name="Lei P."/>
        </authorList>
    </citation>
    <scope>NUCLEOTIDE SEQUENCE</scope>
    <source>
        <strain evidence="3">S6</strain>
    </source>
</reference>
<dbReference type="InterPro" id="IPR029058">
    <property type="entry name" value="AB_hydrolase_fold"/>
</dbReference>
<accession>A0A975IWC3</accession>
<keyword evidence="4" id="KW-1185">Reference proteome</keyword>
<dbReference type="Pfam" id="PF00561">
    <property type="entry name" value="Abhydrolase_1"/>
    <property type="match status" value="1"/>
</dbReference>
<dbReference type="AlphaFoldDB" id="A0A975IWC3"/>
<dbReference type="InterPro" id="IPR000639">
    <property type="entry name" value="Epox_hydrolase-like"/>
</dbReference>
<sequence length="280" mass="30360">MAAAEIEHRQFHIGELDMHVLLAGTGEPLLLLHGFPDSAQLWRKMIPALVGAGYRVIAPDQRGFGRTAAPEGVGPYRIDRIAADAIGLLDALGIEKAALMGHDWGAAIGWALASAHPDRFSRYVALSVGHLNAYASAGLRQKLKGWYVLVFQLRGLAEAMFSAGNFAFPRRWLGDPPEMPHWIADLSRPGRLTAGINWYRANIGPLLRPSFGRVQIPVLGVWSTGDIALAEEQMTASAGFCDAGFEYRRLDGVGHWIPLDAPDEAAALVLDFLGRTSAAF</sequence>
<dbReference type="EMBL" id="CP073078">
    <property type="protein sequence ID" value="QUD89685.1"/>
    <property type="molecule type" value="Genomic_DNA"/>
</dbReference>
<dbReference type="GO" id="GO:0016787">
    <property type="term" value="F:hydrolase activity"/>
    <property type="evidence" value="ECO:0007669"/>
    <property type="project" value="UniProtKB-KW"/>
</dbReference>